<feature type="transmembrane region" description="Helical" evidence="2">
    <location>
        <begin position="110"/>
        <end position="132"/>
    </location>
</feature>
<sequence>MADTVSSPESHRVHSAQRSTGPTGPSMAVRRNAASAAGVVLVLAAAVHGYWAAGGRWPGWDEASLAQRVVGDTVHFPSAFATASVAALLGGAAALLLIRARLLPPVLPTGLQRLGLVLLAGALAARGVLGAITSAHALVGRGADVPYYRLDLLVYSPACLVVAALTVVALRSGRRHVDEISLARLWPRRAPGAALPPGQRLLEVFPRFSDDPRRPLPPLPATAELTIGGAVVHPLHLDLSALAGAVPRTQLTADFHCVTTWSVRDLTWSGFSFAEVWRQVIVPRCEPDPDSIGVVVRGADGVQAIIDLRDALQPDVLLADQLDGAPLSPVHGAPLRFVSPQQYGYKNIKHVSHLEVFVRTPESTFGPKEHPRARVTREERHSRLPATALRWPYRIVVPLTARLSERSTRSSTRRSAR</sequence>
<dbReference type="Pfam" id="PF00174">
    <property type="entry name" value="Oxidored_molyb"/>
    <property type="match status" value="1"/>
</dbReference>
<reference evidence="5" key="1">
    <citation type="journal article" date="2019" name="Int. J. Syst. Evol. Microbiol.">
        <title>The Global Catalogue of Microorganisms (GCM) 10K type strain sequencing project: providing services to taxonomists for standard genome sequencing and annotation.</title>
        <authorList>
            <consortium name="The Broad Institute Genomics Platform"/>
            <consortium name="The Broad Institute Genome Sequencing Center for Infectious Disease"/>
            <person name="Wu L."/>
            <person name="Ma J."/>
        </authorList>
    </citation>
    <scope>NUCLEOTIDE SEQUENCE [LARGE SCALE GENOMIC DNA]</scope>
    <source>
        <strain evidence="5">JCM 9458</strain>
    </source>
</reference>
<feature type="transmembrane region" description="Helical" evidence="2">
    <location>
        <begin position="152"/>
        <end position="170"/>
    </location>
</feature>
<dbReference type="InterPro" id="IPR025058">
    <property type="entry name" value="DUF3995"/>
</dbReference>
<feature type="domain" description="Oxidoreductase molybdopterin-binding" evidence="3">
    <location>
        <begin position="220"/>
        <end position="360"/>
    </location>
</feature>
<dbReference type="InterPro" id="IPR000572">
    <property type="entry name" value="OxRdtase_Mopterin-bd_dom"/>
</dbReference>
<dbReference type="InterPro" id="IPR036374">
    <property type="entry name" value="OxRdtase_Mopterin-bd_sf"/>
</dbReference>
<dbReference type="SUPFAM" id="SSF56524">
    <property type="entry name" value="Oxidoreductase molybdopterin-binding domain"/>
    <property type="match status" value="1"/>
</dbReference>
<keyword evidence="2" id="KW-0812">Transmembrane</keyword>
<dbReference type="RefSeq" id="WP_345729052.1">
    <property type="nucleotide sequence ID" value="NZ_BAAAYN010000023.1"/>
</dbReference>
<keyword evidence="5" id="KW-1185">Reference proteome</keyword>
<keyword evidence="2" id="KW-1133">Transmembrane helix</keyword>
<evidence type="ECO:0000313" key="5">
    <source>
        <dbReference type="Proteomes" id="UP001501676"/>
    </source>
</evidence>
<feature type="region of interest" description="Disordered" evidence="1">
    <location>
        <begin position="1"/>
        <end position="28"/>
    </location>
</feature>
<name>A0ABP6SXX0_9ACTN</name>
<keyword evidence="2" id="KW-0472">Membrane</keyword>
<feature type="transmembrane region" description="Helical" evidence="2">
    <location>
        <begin position="73"/>
        <end position="98"/>
    </location>
</feature>
<evidence type="ECO:0000259" key="3">
    <source>
        <dbReference type="Pfam" id="PF00174"/>
    </source>
</evidence>
<evidence type="ECO:0000256" key="1">
    <source>
        <dbReference type="SAM" id="MobiDB-lite"/>
    </source>
</evidence>
<dbReference type="Gene3D" id="3.90.420.10">
    <property type="entry name" value="Oxidoreductase, molybdopterin-binding domain"/>
    <property type="match status" value="1"/>
</dbReference>
<evidence type="ECO:0000313" key="4">
    <source>
        <dbReference type="EMBL" id="GAA3388235.1"/>
    </source>
</evidence>
<dbReference type="Pfam" id="PF13160">
    <property type="entry name" value="DUF3995"/>
    <property type="match status" value="1"/>
</dbReference>
<dbReference type="Proteomes" id="UP001501676">
    <property type="component" value="Unassembled WGS sequence"/>
</dbReference>
<dbReference type="EMBL" id="BAAAYN010000023">
    <property type="protein sequence ID" value="GAA3388235.1"/>
    <property type="molecule type" value="Genomic_DNA"/>
</dbReference>
<dbReference type="PANTHER" id="PTHR43032">
    <property type="entry name" value="PROTEIN-METHIONINE-SULFOXIDE REDUCTASE"/>
    <property type="match status" value="1"/>
</dbReference>
<protein>
    <recommendedName>
        <fullName evidence="3">Oxidoreductase molybdopterin-binding domain-containing protein</fullName>
    </recommendedName>
</protein>
<proteinExistence type="predicted"/>
<feature type="transmembrane region" description="Helical" evidence="2">
    <location>
        <begin position="33"/>
        <end position="53"/>
    </location>
</feature>
<dbReference type="PANTHER" id="PTHR43032:SF4">
    <property type="entry name" value="OXIDOREDUCTASE MOLYBDOPTERIN-BINDING DOMAIN-CONTAINING PROTEIN"/>
    <property type="match status" value="1"/>
</dbReference>
<gene>
    <name evidence="4" type="ORF">GCM10020369_33610</name>
</gene>
<comment type="caution">
    <text evidence="4">The sequence shown here is derived from an EMBL/GenBank/DDBJ whole genome shotgun (WGS) entry which is preliminary data.</text>
</comment>
<organism evidence="4 5">
    <name type="scientific">Cryptosporangium minutisporangium</name>
    <dbReference type="NCBI Taxonomy" id="113569"/>
    <lineage>
        <taxon>Bacteria</taxon>
        <taxon>Bacillati</taxon>
        <taxon>Actinomycetota</taxon>
        <taxon>Actinomycetes</taxon>
        <taxon>Cryptosporangiales</taxon>
        <taxon>Cryptosporangiaceae</taxon>
        <taxon>Cryptosporangium</taxon>
    </lineage>
</organism>
<evidence type="ECO:0000256" key="2">
    <source>
        <dbReference type="SAM" id="Phobius"/>
    </source>
</evidence>
<accession>A0ABP6SXX0</accession>